<dbReference type="GO" id="GO:0000149">
    <property type="term" value="F:SNARE binding"/>
    <property type="evidence" value="ECO:0007669"/>
    <property type="project" value="TreeGrafter"/>
</dbReference>
<evidence type="ECO:0000256" key="1">
    <source>
        <dbReference type="SAM" id="SignalP"/>
    </source>
</evidence>
<dbReference type="Gene3D" id="2.60.40.150">
    <property type="entry name" value="C2 domain"/>
    <property type="match status" value="1"/>
</dbReference>
<dbReference type="GO" id="GO:0070382">
    <property type="term" value="C:exocytic vesicle"/>
    <property type="evidence" value="ECO:0007669"/>
    <property type="project" value="TreeGrafter"/>
</dbReference>
<accession>A0A7R9EG18</accession>
<dbReference type="GO" id="GO:0005544">
    <property type="term" value="F:calcium-dependent phospholipid binding"/>
    <property type="evidence" value="ECO:0007669"/>
    <property type="project" value="TreeGrafter"/>
</dbReference>
<sequence>MGRRSWKVSHLIHITPAVVTCLSSPLSSHVGQFACARNEGIVVESDALAQSLPCPPAELRVPDLIPGMAEKFIICEMWVYPFIVVSQWLFVHVKQLEGLPVEGEVLLKLTVLPLGKVIKTARAEPPRVNEHLHLTVTEPARKVLRLSVYPARSQGKYGAIGHALLGLEEVLARKSEDFSMKLYRNAEPDINPGSIQLSLEYDMEHQRLTLRVKKASNLMIRHLLKSHKHTEFVSVVVLANVLELNDLACKLQAENMDILKAMHLVEATLAGLQEKHNKNKFNTYVKAALFKEDQKLRSKKSSVVGNERDPCYDQEFLFKIPQKHLADSSVVVSIMLKELLRKDIAIGRVILGPYMYAEGHTLTPWGQVMEKSQCVEHWFRLYL</sequence>
<dbReference type="GO" id="GO:0005886">
    <property type="term" value="C:plasma membrane"/>
    <property type="evidence" value="ECO:0007669"/>
    <property type="project" value="TreeGrafter"/>
</dbReference>
<dbReference type="GO" id="GO:0005509">
    <property type="term" value="F:calcium ion binding"/>
    <property type="evidence" value="ECO:0007669"/>
    <property type="project" value="TreeGrafter"/>
</dbReference>
<evidence type="ECO:0000259" key="2">
    <source>
        <dbReference type="PROSITE" id="PS50004"/>
    </source>
</evidence>
<reference evidence="3" key="1">
    <citation type="submission" date="2020-11" db="EMBL/GenBank/DDBJ databases">
        <authorList>
            <person name="Tran Van P."/>
        </authorList>
    </citation>
    <scope>NUCLEOTIDE SEQUENCE</scope>
</reference>
<feature type="chain" id="PRO_5031035576" description="C2 domain-containing protein" evidence="1">
    <location>
        <begin position="22"/>
        <end position="383"/>
    </location>
</feature>
<proteinExistence type="predicted"/>
<dbReference type="PANTHER" id="PTHR10024:SF234">
    <property type="entry name" value="SYNAPTOTAGMIN-15-RELATED"/>
    <property type="match status" value="1"/>
</dbReference>
<feature type="signal peptide" evidence="1">
    <location>
        <begin position="1"/>
        <end position="21"/>
    </location>
</feature>
<dbReference type="SUPFAM" id="SSF49562">
    <property type="entry name" value="C2 domain (Calcium/lipid-binding domain, CaLB)"/>
    <property type="match status" value="2"/>
</dbReference>
<feature type="domain" description="C2" evidence="2">
    <location>
        <begin position="191"/>
        <end position="379"/>
    </location>
</feature>
<dbReference type="InterPro" id="IPR035892">
    <property type="entry name" value="C2_domain_sf"/>
</dbReference>
<keyword evidence="1" id="KW-0732">Signal</keyword>
<dbReference type="PANTHER" id="PTHR10024">
    <property type="entry name" value="SYNAPTOTAGMIN"/>
    <property type="match status" value="1"/>
</dbReference>
<evidence type="ECO:0000313" key="3">
    <source>
        <dbReference type="EMBL" id="CAD7432909.1"/>
    </source>
</evidence>
<dbReference type="InterPro" id="IPR000008">
    <property type="entry name" value="C2_dom"/>
</dbReference>
<protein>
    <recommendedName>
        <fullName evidence="2">C2 domain-containing protein</fullName>
    </recommendedName>
</protein>
<dbReference type="AlphaFoldDB" id="A0A7R9EG18"/>
<gene>
    <name evidence="3" type="ORF">TMSB3V08_LOCUS9601</name>
</gene>
<name>A0A7R9EG18_9NEOP</name>
<dbReference type="GO" id="GO:0001786">
    <property type="term" value="F:phosphatidylserine binding"/>
    <property type="evidence" value="ECO:0007669"/>
    <property type="project" value="TreeGrafter"/>
</dbReference>
<dbReference type="GO" id="GO:0017156">
    <property type="term" value="P:calcium-ion regulated exocytosis"/>
    <property type="evidence" value="ECO:0007669"/>
    <property type="project" value="TreeGrafter"/>
</dbReference>
<dbReference type="EMBL" id="OB795973">
    <property type="protein sequence ID" value="CAD7432909.1"/>
    <property type="molecule type" value="Genomic_DNA"/>
</dbReference>
<dbReference type="Pfam" id="PF00168">
    <property type="entry name" value="C2"/>
    <property type="match status" value="2"/>
</dbReference>
<organism evidence="3">
    <name type="scientific">Timema monikensis</name>
    <dbReference type="NCBI Taxonomy" id="170555"/>
    <lineage>
        <taxon>Eukaryota</taxon>
        <taxon>Metazoa</taxon>
        <taxon>Ecdysozoa</taxon>
        <taxon>Arthropoda</taxon>
        <taxon>Hexapoda</taxon>
        <taxon>Insecta</taxon>
        <taxon>Pterygota</taxon>
        <taxon>Neoptera</taxon>
        <taxon>Polyneoptera</taxon>
        <taxon>Phasmatodea</taxon>
        <taxon>Timematodea</taxon>
        <taxon>Timematoidea</taxon>
        <taxon>Timematidae</taxon>
        <taxon>Timema</taxon>
    </lineage>
</organism>
<dbReference type="PROSITE" id="PS50004">
    <property type="entry name" value="C2"/>
    <property type="match status" value="1"/>
</dbReference>
<dbReference type="GO" id="GO:0030276">
    <property type="term" value="F:clathrin binding"/>
    <property type="evidence" value="ECO:0007669"/>
    <property type="project" value="TreeGrafter"/>
</dbReference>